<keyword evidence="3" id="KW-1185">Reference proteome</keyword>
<evidence type="ECO:0000313" key="2">
    <source>
        <dbReference type="EMBL" id="MCP3734644.1"/>
    </source>
</evidence>
<organism evidence="2 3">
    <name type="scientific">Sphingomonas liriopis</name>
    <dbReference type="NCBI Taxonomy" id="2949094"/>
    <lineage>
        <taxon>Bacteria</taxon>
        <taxon>Pseudomonadati</taxon>
        <taxon>Pseudomonadota</taxon>
        <taxon>Alphaproteobacteria</taxon>
        <taxon>Sphingomonadales</taxon>
        <taxon>Sphingomonadaceae</taxon>
        <taxon>Sphingomonas</taxon>
    </lineage>
</organism>
<dbReference type="RefSeq" id="WP_254288646.1">
    <property type="nucleotide sequence ID" value="NZ_JAMLDY010000007.1"/>
</dbReference>
<dbReference type="EMBL" id="JAMLDY010000007">
    <property type="protein sequence ID" value="MCP3734644.1"/>
    <property type="molecule type" value="Genomic_DNA"/>
</dbReference>
<accession>A0A9X2HW58</accession>
<dbReference type="AlphaFoldDB" id="A0A9X2HW58"/>
<evidence type="ECO:0000313" key="3">
    <source>
        <dbReference type="Proteomes" id="UP001139486"/>
    </source>
</evidence>
<proteinExistence type="predicted"/>
<feature type="signal peptide" evidence="1">
    <location>
        <begin position="1"/>
        <end position="19"/>
    </location>
</feature>
<feature type="chain" id="PRO_5040847388" description="Ig-like domain-containing protein" evidence="1">
    <location>
        <begin position="20"/>
        <end position="168"/>
    </location>
</feature>
<keyword evidence="1" id="KW-0732">Signal</keyword>
<protein>
    <recommendedName>
        <fullName evidence="4">Ig-like domain-containing protein</fullName>
    </recommendedName>
</protein>
<comment type="caution">
    <text evidence="2">The sequence shown here is derived from an EMBL/GenBank/DDBJ whole genome shotgun (WGS) entry which is preliminary data.</text>
</comment>
<evidence type="ECO:0008006" key="4">
    <source>
        <dbReference type="Google" id="ProtNLM"/>
    </source>
</evidence>
<reference evidence="2" key="1">
    <citation type="submission" date="2022-05" db="EMBL/GenBank/DDBJ databases">
        <title>Sphingomonas sp. strain RP10 Genome sequencing and assembly.</title>
        <authorList>
            <person name="Kim I."/>
        </authorList>
    </citation>
    <scope>NUCLEOTIDE SEQUENCE</scope>
    <source>
        <strain evidence="2">RP10</strain>
    </source>
</reference>
<gene>
    <name evidence="2" type="ORF">M9979_07140</name>
</gene>
<dbReference type="Proteomes" id="UP001139486">
    <property type="component" value="Unassembled WGS sequence"/>
</dbReference>
<sequence length="168" mass="16986">MTRTFHLLAAILTIGLASAGTGAATQAQSVAPRAAKGFAPKPVSSNPKTLPTIMVDIVVTYPAVPGAASLVLTSPLGSFACTPPQPYLVPQYTCRLPVPQGAQTTLSAQWTPSQVGNDIGAVAASEPVMIAGAQWRGDCTGTAGTTCSLAMTQPRTVRINPGASPVGS</sequence>
<name>A0A9X2HW58_9SPHN</name>
<evidence type="ECO:0000256" key="1">
    <source>
        <dbReference type="SAM" id="SignalP"/>
    </source>
</evidence>